<evidence type="ECO:0000313" key="4">
    <source>
        <dbReference type="Proteomes" id="UP000240638"/>
    </source>
</evidence>
<protein>
    <recommendedName>
        <fullName evidence="5">DUF4148 domain-containing protein</fullName>
    </recommendedName>
</protein>
<accession>A0A2T3XY83</accession>
<dbReference type="Proteomes" id="UP000240638">
    <property type="component" value="Unassembled WGS sequence"/>
</dbReference>
<dbReference type="AlphaFoldDB" id="A0A2T3XY83"/>
<evidence type="ECO:0008006" key="5">
    <source>
        <dbReference type="Google" id="ProtNLM"/>
    </source>
</evidence>
<evidence type="ECO:0000313" key="3">
    <source>
        <dbReference type="EMBL" id="PTB21452.1"/>
    </source>
</evidence>
<feature type="chain" id="PRO_5015668728" description="DUF4148 domain-containing protein" evidence="2">
    <location>
        <begin position="20"/>
        <end position="76"/>
    </location>
</feature>
<evidence type="ECO:0000256" key="1">
    <source>
        <dbReference type="SAM" id="MobiDB-lite"/>
    </source>
</evidence>
<keyword evidence="2" id="KW-0732">Signal</keyword>
<organism evidence="3 4">
    <name type="scientific">Trinickia symbiotica</name>
    <dbReference type="NCBI Taxonomy" id="863227"/>
    <lineage>
        <taxon>Bacteria</taxon>
        <taxon>Pseudomonadati</taxon>
        <taxon>Pseudomonadota</taxon>
        <taxon>Betaproteobacteria</taxon>
        <taxon>Burkholderiales</taxon>
        <taxon>Burkholderiaceae</taxon>
        <taxon>Trinickia</taxon>
    </lineage>
</organism>
<proteinExistence type="predicted"/>
<evidence type="ECO:0000256" key="2">
    <source>
        <dbReference type="SAM" id="SignalP"/>
    </source>
</evidence>
<name>A0A2T3XY83_9BURK</name>
<dbReference type="EMBL" id="PYUC01000003">
    <property type="protein sequence ID" value="PTB21452.1"/>
    <property type="molecule type" value="Genomic_DNA"/>
</dbReference>
<reference evidence="3 4" key="1">
    <citation type="submission" date="2018-03" db="EMBL/GenBank/DDBJ databases">
        <title>Whole genome analyses suggest that Burkholderia sensu lato contains two further novel genera in the rhizoxinica-symbiotica group Mycetohabitans gen. nov., and Trinickia gen. nov.: implications for the evolution of diazotrophy and nodulation in the Burkholderiaceae.</title>
        <authorList>
            <person name="Estrada De Los Santos P."/>
            <person name="Palmer M."/>
            <person name="Chavez-Ramirez B."/>
            <person name="Steenkamp E.T."/>
            <person name="Hirsch A.M."/>
            <person name="Manyaka P."/>
            <person name="Maluk M."/>
            <person name="Lafos M."/>
            <person name="Crook M."/>
            <person name="Gross E."/>
            <person name="Simon M.F."/>
            <person name="Bueno Dos Reis Junior F."/>
            <person name="Poole P.S."/>
            <person name="Venter S.N."/>
            <person name="James E.K."/>
        </authorList>
    </citation>
    <scope>NUCLEOTIDE SEQUENCE [LARGE SCALE GENOMIC DNA]</scope>
    <source>
        <strain evidence="3 4">JPY-366</strain>
    </source>
</reference>
<sequence>MKAFVLTTAMVALVPMANAEQGDAEDRALTEQMMNQMATREAQPTQTQTQPSADRVDSEKQANPVLQEKINTSNGQ</sequence>
<feature type="region of interest" description="Disordered" evidence="1">
    <location>
        <begin position="37"/>
        <end position="76"/>
    </location>
</feature>
<feature type="signal peptide" evidence="2">
    <location>
        <begin position="1"/>
        <end position="19"/>
    </location>
</feature>
<gene>
    <name evidence="3" type="ORF">C9I57_07300</name>
</gene>
<dbReference type="RefSeq" id="WP_107149963.1">
    <property type="nucleotide sequence ID" value="NZ_PYUC01000003.1"/>
</dbReference>
<comment type="caution">
    <text evidence="3">The sequence shown here is derived from an EMBL/GenBank/DDBJ whole genome shotgun (WGS) entry which is preliminary data.</text>
</comment>